<dbReference type="OrthoDB" id="5199543at2759"/>
<feature type="compositionally biased region" description="Polar residues" evidence="1">
    <location>
        <begin position="105"/>
        <end position="114"/>
    </location>
</feature>
<sequence length="127" mass="13711">MPTTTDTISIPLNHHPPSTNYRLLELPPEVESLLDTSTYPALTLDDAPGSASAILRTQDRTYALRQKNTSNALLVLSSSSDNAGIAVVATLHEVVELDALPSTPVHTGSLSHTGSRGKWHERFGKNR</sequence>
<dbReference type="InterPro" id="IPR019128">
    <property type="entry name" value="Dcc1"/>
</dbReference>
<reference evidence="2 3" key="1">
    <citation type="journal article" date="2015" name="BMC Genomics">
        <title>Insights from the genome of Ophiocordyceps polyrhachis-furcata to pathogenicity and host specificity in insect fungi.</title>
        <authorList>
            <person name="Wichadakul D."/>
            <person name="Kobmoo N."/>
            <person name="Ingsriswang S."/>
            <person name="Tangphatsornruang S."/>
            <person name="Chantasingh D."/>
            <person name="Luangsa-ard J.J."/>
            <person name="Eurwilaichitr L."/>
        </authorList>
    </citation>
    <scope>NUCLEOTIDE SEQUENCE [LARGE SCALE GENOMIC DNA]</scope>
    <source>
        <strain evidence="2 3">BCC 54312</strain>
    </source>
</reference>
<comment type="caution">
    <text evidence="2">The sequence shown here is derived from an EMBL/GenBank/DDBJ whole genome shotgun (WGS) entry which is preliminary data.</text>
</comment>
<name>A0A367LSP0_9HYPO</name>
<dbReference type="GO" id="GO:0007064">
    <property type="term" value="P:mitotic sister chromatid cohesion"/>
    <property type="evidence" value="ECO:0007669"/>
    <property type="project" value="InterPro"/>
</dbReference>
<feature type="compositionally biased region" description="Basic and acidic residues" evidence="1">
    <location>
        <begin position="118"/>
        <end position="127"/>
    </location>
</feature>
<dbReference type="STRING" id="1330021.A0A367LSP0"/>
<dbReference type="AlphaFoldDB" id="A0A367LSP0"/>
<protein>
    <recommendedName>
        <fullName evidence="4">Sister chromatid cohesion protein DCC1</fullName>
    </recommendedName>
</protein>
<keyword evidence="3" id="KW-1185">Reference proteome</keyword>
<evidence type="ECO:0000313" key="2">
    <source>
        <dbReference type="EMBL" id="RCI17407.1"/>
    </source>
</evidence>
<dbReference type="GO" id="GO:0031390">
    <property type="term" value="C:Ctf18 RFC-like complex"/>
    <property type="evidence" value="ECO:0007669"/>
    <property type="project" value="InterPro"/>
</dbReference>
<feature type="region of interest" description="Disordered" evidence="1">
    <location>
        <begin position="105"/>
        <end position="127"/>
    </location>
</feature>
<evidence type="ECO:0008006" key="4">
    <source>
        <dbReference type="Google" id="ProtNLM"/>
    </source>
</evidence>
<accession>A0A367LSP0</accession>
<gene>
    <name evidence="2" type="ORF">L249_2891</name>
</gene>
<dbReference type="Pfam" id="PF09724">
    <property type="entry name" value="Dcc1"/>
    <property type="match status" value="1"/>
</dbReference>
<dbReference type="Proteomes" id="UP000253664">
    <property type="component" value="Unassembled WGS sequence"/>
</dbReference>
<proteinExistence type="predicted"/>
<organism evidence="2 3">
    <name type="scientific">Ophiocordyceps polyrhachis-furcata BCC 54312</name>
    <dbReference type="NCBI Taxonomy" id="1330021"/>
    <lineage>
        <taxon>Eukaryota</taxon>
        <taxon>Fungi</taxon>
        <taxon>Dikarya</taxon>
        <taxon>Ascomycota</taxon>
        <taxon>Pezizomycotina</taxon>
        <taxon>Sordariomycetes</taxon>
        <taxon>Hypocreomycetidae</taxon>
        <taxon>Hypocreales</taxon>
        <taxon>Ophiocordycipitaceae</taxon>
        <taxon>Ophiocordyceps</taxon>
    </lineage>
</organism>
<dbReference type="EMBL" id="LKCN02000001">
    <property type="protein sequence ID" value="RCI17407.1"/>
    <property type="molecule type" value="Genomic_DNA"/>
</dbReference>
<evidence type="ECO:0000256" key="1">
    <source>
        <dbReference type="SAM" id="MobiDB-lite"/>
    </source>
</evidence>
<evidence type="ECO:0000313" key="3">
    <source>
        <dbReference type="Proteomes" id="UP000253664"/>
    </source>
</evidence>